<dbReference type="CDD" id="cd05247">
    <property type="entry name" value="UDP_G4E_1_SDR_e"/>
    <property type="match status" value="1"/>
</dbReference>
<dbReference type="WBParaSite" id="maker-uti_cns_0001649-snap-gene-0.14-mRNA-1">
    <property type="protein sequence ID" value="maker-uti_cns_0001649-snap-gene-0.14-mRNA-1"/>
    <property type="gene ID" value="maker-uti_cns_0001649-snap-gene-0.14"/>
</dbReference>
<evidence type="ECO:0000256" key="4">
    <source>
        <dbReference type="ARBA" id="ARBA00004947"/>
    </source>
</evidence>
<keyword evidence="8" id="KW-0119">Carbohydrate metabolism</keyword>
<evidence type="ECO:0000256" key="1">
    <source>
        <dbReference type="ARBA" id="ARBA00000014"/>
    </source>
</evidence>
<keyword evidence="5 8" id="KW-0520">NAD</keyword>
<evidence type="ECO:0000256" key="8">
    <source>
        <dbReference type="RuleBase" id="RU366046"/>
    </source>
</evidence>
<sequence>MTGWTVLVTGGAGYIGSHSIIELMSAGHEVIVVDSFVNARSECLKRVESIVGRSIPAYHIDIRNEAQLSEVFQKHTIDAVIHFAALKAVGESVSKPLMYYENNLIGTISLLKAMSNHGVKRLVFSSSATVYGTPQYLPLDELHPVGGCTNPYGKTKLMMEEILRDLQSAEPDWSVVVLRYFNPIGAHKSGTIGEDPNGVPNNLMPYVSQVAVGRRPEVTVFGNKYDTPDGTGVRDYIHVCDLASGHVAALAKLQQSGFRVYNLGTGKGCSVLELIKAMEAASGRPIPYKIGPARAGDVASVYSDPSLAAAELNWRAERGLDEMCADSWRWQSNNPNGFDSSA</sequence>
<dbReference type="UniPathway" id="UPA00214"/>
<dbReference type="NCBIfam" id="NF007956">
    <property type="entry name" value="PRK10675.1"/>
    <property type="match status" value="1"/>
</dbReference>
<comment type="similarity">
    <text evidence="8">Belongs to the NAD(P)-dependent epimerase/dehydratase family.</text>
</comment>
<dbReference type="Gene3D" id="3.40.50.720">
    <property type="entry name" value="NAD(P)-binding Rossmann-like Domain"/>
    <property type="match status" value="1"/>
</dbReference>
<protein>
    <recommendedName>
        <fullName evidence="8">UDP-glucose 4-epimerase</fullName>
        <ecNumber evidence="8">5.1.3.2</ecNumber>
    </recommendedName>
</protein>
<dbReference type="WBParaSite" id="maker-uti_cns_0000621-snap-gene-1.11-mRNA-1">
    <property type="protein sequence ID" value="maker-uti_cns_0000621-snap-gene-1.11-mRNA-1"/>
    <property type="gene ID" value="maker-uti_cns_0000621-snap-gene-1.11"/>
</dbReference>
<dbReference type="InterPro" id="IPR001509">
    <property type="entry name" value="Epimerase_deHydtase"/>
</dbReference>
<dbReference type="GO" id="GO:0033499">
    <property type="term" value="P:galactose catabolic process via UDP-galactose, Leloir pathway"/>
    <property type="evidence" value="ECO:0007669"/>
    <property type="project" value="TreeGrafter"/>
</dbReference>
<organism evidence="10 12">
    <name type="scientific">Macrostomum lignano</name>
    <dbReference type="NCBI Taxonomy" id="282301"/>
    <lineage>
        <taxon>Eukaryota</taxon>
        <taxon>Metazoa</taxon>
        <taxon>Spiralia</taxon>
        <taxon>Lophotrochozoa</taxon>
        <taxon>Platyhelminthes</taxon>
        <taxon>Rhabditophora</taxon>
        <taxon>Macrostomorpha</taxon>
        <taxon>Macrostomida</taxon>
        <taxon>Macrostomidae</taxon>
        <taxon>Macrostomum</taxon>
    </lineage>
</organism>
<evidence type="ECO:0000256" key="7">
    <source>
        <dbReference type="ARBA" id="ARBA00023235"/>
    </source>
</evidence>
<dbReference type="Proteomes" id="UP000095280">
    <property type="component" value="Unplaced"/>
</dbReference>
<comment type="cofactor">
    <cofactor evidence="3 8">
        <name>NAD(+)</name>
        <dbReference type="ChEBI" id="CHEBI:57540"/>
    </cofactor>
</comment>
<evidence type="ECO:0000256" key="3">
    <source>
        <dbReference type="ARBA" id="ARBA00001911"/>
    </source>
</evidence>
<accession>A0A1I8GDJ6</accession>
<dbReference type="OrthoDB" id="9402762at2759"/>
<evidence type="ECO:0000256" key="5">
    <source>
        <dbReference type="ARBA" id="ARBA00023027"/>
    </source>
</evidence>
<evidence type="ECO:0000256" key="2">
    <source>
        <dbReference type="ARBA" id="ARBA00000083"/>
    </source>
</evidence>
<evidence type="ECO:0000259" key="9">
    <source>
        <dbReference type="Pfam" id="PF01370"/>
    </source>
</evidence>
<dbReference type="PRINTS" id="PR01713">
    <property type="entry name" value="NUCEPIMERASE"/>
</dbReference>
<feature type="domain" description="NAD-dependent epimerase/dehydratase" evidence="9">
    <location>
        <begin position="6"/>
        <end position="264"/>
    </location>
</feature>
<keyword evidence="7 8" id="KW-0413">Isomerase</keyword>
<dbReference type="GO" id="GO:0003974">
    <property type="term" value="F:UDP-N-acetylglucosamine 4-epimerase activity"/>
    <property type="evidence" value="ECO:0007669"/>
    <property type="project" value="UniProtKB-EC"/>
</dbReference>
<comment type="pathway">
    <text evidence="4 8">Carbohydrate metabolism; galactose metabolism.</text>
</comment>
<comment type="catalytic activity">
    <reaction evidence="2 8">
        <text>UDP-alpha-D-glucose = UDP-alpha-D-galactose</text>
        <dbReference type="Rhea" id="RHEA:22168"/>
        <dbReference type="ChEBI" id="CHEBI:58885"/>
        <dbReference type="ChEBI" id="CHEBI:66914"/>
        <dbReference type="EC" id="5.1.3.2"/>
    </reaction>
</comment>
<dbReference type="InterPro" id="IPR036291">
    <property type="entry name" value="NAD(P)-bd_dom_sf"/>
</dbReference>
<dbReference type="InterPro" id="IPR005886">
    <property type="entry name" value="UDP_G4E"/>
</dbReference>
<evidence type="ECO:0000313" key="10">
    <source>
        <dbReference type="Proteomes" id="UP000095280"/>
    </source>
</evidence>
<dbReference type="GO" id="GO:0005829">
    <property type="term" value="C:cytosol"/>
    <property type="evidence" value="ECO:0007669"/>
    <property type="project" value="TreeGrafter"/>
</dbReference>
<name>A0A1I8GDJ6_9PLAT</name>
<evidence type="ECO:0000256" key="6">
    <source>
        <dbReference type="ARBA" id="ARBA00023144"/>
    </source>
</evidence>
<dbReference type="NCBIfam" id="TIGR01179">
    <property type="entry name" value="galE"/>
    <property type="match status" value="1"/>
</dbReference>
<evidence type="ECO:0000313" key="11">
    <source>
        <dbReference type="WBParaSite" id="maker-uti_cns_0000621-snap-gene-1.11-mRNA-1"/>
    </source>
</evidence>
<dbReference type="STRING" id="282301.A0A1I8GDJ6"/>
<dbReference type="SUPFAM" id="SSF51735">
    <property type="entry name" value="NAD(P)-binding Rossmann-fold domains"/>
    <property type="match status" value="1"/>
</dbReference>
<dbReference type="GO" id="GO:0003978">
    <property type="term" value="F:UDP-glucose 4-epimerase activity"/>
    <property type="evidence" value="ECO:0007669"/>
    <property type="project" value="UniProtKB-UniRule"/>
</dbReference>
<keyword evidence="6" id="KW-0299">Galactose metabolism</keyword>
<reference evidence="11 12" key="1">
    <citation type="submission" date="2016-11" db="UniProtKB">
        <authorList>
            <consortium name="WormBaseParasite"/>
        </authorList>
    </citation>
    <scope>IDENTIFICATION</scope>
</reference>
<evidence type="ECO:0000313" key="12">
    <source>
        <dbReference type="WBParaSite" id="maker-uti_cns_0001649-snap-gene-0.14-mRNA-1"/>
    </source>
</evidence>
<dbReference type="AlphaFoldDB" id="A0A1I8GDJ6"/>
<keyword evidence="10" id="KW-1185">Reference proteome</keyword>
<comment type="subunit">
    <text evidence="8">Homodimer.</text>
</comment>
<comment type="catalytic activity">
    <reaction evidence="1">
        <text>UDP-N-acetyl-alpha-D-glucosamine = UDP-N-acetyl-alpha-D-galactosamine</text>
        <dbReference type="Rhea" id="RHEA:20517"/>
        <dbReference type="ChEBI" id="CHEBI:57705"/>
        <dbReference type="ChEBI" id="CHEBI:67138"/>
        <dbReference type="EC" id="5.1.3.7"/>
    </reaction>
</comment>
<dbReference type="EC" id="5.1.3.2" evidence="8"/>
<dbReference type="Gene3D" id="3.90.25.10">
    <property type="entry name" value="UDP-galactose 4-epimerase, domain 1"/>
    <property type="match status" value="1"/>
</dbReference>
<proteinExistence type="inferred from homology"/>
<dbReference type="PANTHER" id="PTHR43725">
    <property type="entry name" value="UDP-GLUCOSE 4-EPIMERASE"/>
    <property type="match status" value="1"/>
</dbReference>
<dbReference type="PANTHER" id="PTHR43725:SF47">
    <property type="entry name" value="UDP-GLUCOSE 4-EPIMERASE"/>
    <property type="match status" value="1"/>
</dbReference>
<dbReference type="Pfam" id="PF01370">
    <property type="entry name" value="Epimerase"/>
    <property type="match status" value="1"/>
</dbReference>